<name>A0A5S5DNB1_9SPHI</name>
<proteinExistence type="predicted"/>
<dbReference type="EMBL" id="VNHX01000003">
    <property type="protein sequence ID" value="TYP97144.1"/>
    <property type="molecule type" value="Genomic_DNA"/>
</dbReference>
<evidence type="ECO:0000313" key="3">
    <source>
        <dbReference type="Proteomes" id="UP000325105"/>
    </source>
</evidence>
<evidence type="ECO:0000259" key="1">
    <source>
        <dbReference type="Pfam" id="PF22292"/>
    </source>
</evidence>
<accession>A0A5S5DNB1</accession>
<dbReference type="AlphaFoldDB" id="A0A5S5DNB1"/>
<dbReference type="InterPro" id="IPR054238">
    <property type="entry name" value="DUF6965"/>
</dbReference>
<organism evidence="2 3">
    <name type="scientific">Sphingobacterium allocomposti</name>
    <dbReference type="NCBI Taxonomy" id="415956"/>
    <lineage>
        <taxon>Bacteria</taxon>
        <taxon>Pseudomonadati</taxon>
        <taxon>Bacteroidota</taxon>
        <taxon>Sphingobacteriia</taxon>
        <taxon>Sphingobacteriales</taxon>
        <taxon>Sphingobacteriaceae</taxon>
        <taxon>Sphingobacterium</taxon>
    </lineage>
</organism>
<dbReference type="Pfam" id="PF22292">
    <property type="entry name" value="DUF6965"/>
    <property type="match status" value="1"/>
</dbReference>
<sequence>MMTIEELKNELLGRTYPERVQISPDQVVLDAETFLRIQFIELEAWKKELEKCPAYLRLVRFRDAVNAGGG</sequence>
<evidence type="ECO:0000313" key="2">
    <source>
        <dbReference type="EMBL" id="TYP97144.1"/>
    </source>
</evidence>
<gene>
    <name evidence="2" type="ORF">BC792_10370</name>
</gene>
<dbReference type="Proteomes" id="UP000325105">
    <property type="component" value="Unassembled WGS sequence"/>
</dbReference>
<protein>
    <recommendedName>
        <fullName evidence="1">DUF6965 domain-containing protein</fullName>
    </recommendedName>
</protein>
<comment type="caution">
    <text evidence="2">The sequence shown here is derived from an EMBL/GenBank/DDBJ whole genome shotgun (WGS) entry which is preliminary data.</text>
</comment>
<keyword evidence="3" id="KW-1185">Reference proteome</keyword>
<reference evidence="2 3" key="1">
    <citation type="submission" date="2019-07" db="EMBL/GenBank/DDBJ databases">
        <title>Genomic Encyclopedia of Archaeal and Bacterial Type Strains, Phase II (KMG-II): from individual species to whole genera.</title>
        <authorList>
            <person name="Goeker M."/>
        </authorList>
    </citation>
    <scope>NUCLEOTIDE SEQUENCE [LARGE SCALE GENOMIC DNA]</scope>
    <source>
        <strain evidence="2 3">DSM 18850</strain>
    </source>
</reference>
<feature type="domain" description="DUF6965" evidence="1">
    <location>
        <begin position="2"/>
        <end position="66"/>
    </location>
</feature>